<keyword evidence="3 7" id="KW-0418">Kinase</keyword>
<organism evidence="7 8">
    <name type="scientific">Rosistilla oblonga</name>
    <dbReference type="NCBI Taxonomy" id="2527990"/>
    <lineage>
        <taxon>Bacteria</taxon>
        <taxon>Pseudomonadati</taxon>
        <taxon>Planctomycetota</taxon>
        <taxon>Planctomycetia</taxon>
        <taxon>Pirellulales</taxon>
        <taxon>Pirellulaceae</taxon>
        <taxon>Rosistilla</taxon>
    </lineage>
</organism>
<dbReference type="PANTHER" id="PTHR43289">
    <property type="entry name" value="MITOGEN-ACTIVATED PROTEIN KINASE KINASE KINASE 20-RELATED"/>
    <property type="match status" value="1"/>
</dbReference>
<evidence type="ECO:0000256" key="2">
    <source>
        <dbReference type="ARBA" id="ARBA00022741"/>
    </source>
</evidence>
<evidence type="ECO:0000313" key="8">
    <source>
        <dbReference type="Proteomes" id="UP000316770"/>
    </source>
</evidence>
<dbReference type="InterPro" id="IPR036410">
    <property type="entry name" value="HSP_DnaJ_Cys-rich_dom_sf"/>
</dbReference>
<evidence type="ECO:0000256" key="3">
    <source>
        <dbReference type="ARBA" id="ARBA00022777"/>
    </source>
</evidence>
<dbReference type="EC" id="2.7.11.1" evidence="7"/>
<dbReference type="PANTHER" id="PTHR43289:SF6">
    <property type="entry name" value="SERINE_THREONINE-PROTEIN KINASE NEKL-3"/>
    <property type="match status" value="1"/>
</dbReference>
<gene>
    <name evidence="7" type="primary">stkP_2</name>
    <name evidence="7" type="ORF">Mal33_23560</name>
</gene>
<dbReference type="EMBL" id="CP036318">
    <property type="protein sequence ID" value="QDV56367.1"/>
    <property type="molecule type" value="Genomic_DNA"/>
</dbReference>
<dbReference type="CDD" id="cd14014">
    <property type="entry name" value="STKc_PknB_like"/>
    <property type="match status" value="1"/>
</dbReference>
<evidence type="ECO:0000256" key="5">
    <source>
        <dbReference type="PROSITE-ProRule" id="PRU10141"/>
    </source>
</evidence>
<protein>
    <submittedName>
        <fullName evidence="7">Serine/threonine-protein kinase StkP</fullName>
        <ecNumber evidence="7">2.7.11.1</ecNumber>
    </submittedName>
</protein>
<feature type="domain" description="Protein kinase" evidence="6">
    <location>
        <begin position="28"/>
        <end position="267"/>
    </location>
</feature>
<dbReference type="SUPFAM" id="SSF57938">
    <property type="entry name" value="DnaJ/Hsp40 cysteine-rich domain"/>
    <property type="match status" value="1"/>
</dbReference>
<keyword evidence="8" id="KW-1185">Reference proteome</keyword>
<dbReference type="InterPro" id="IPR017441">
    <property type="entry name" value="Protein_kinase_ATP_BS"/>
</dbReference>
<dbReference type="InterPro" id="IPR000719">
    <property type="entry name" value="Prot_kinase_dom"/>
</dbReference>
<dbReference type="Proteomes" id="UP000316770">
    <property type="component" value="Chromosome"/>
</dbReference>
<evidence type="ECO:0000313" key="7">
    <source>
        <dbReference type="EMBL" id="QDV56367.1"/>
    </source>
</evidence>
<keyword evidence="2 5" id="KW-0547">Nucleotide-binding</keyword>
<dbReference type="GO" id="GO:0004674">
    <property type="term" value="F:protein serine/threonine kinase activity"/>
    <property type="evidence" value="ECO:0007669"/>
    <property type="project" value="UniProtKB-EC"/>
</dbReference>
<keyword evidence="4 5" id="KW-0067">ATP-binding</keyword>
<dbReference type="AlphaFoldDB" id="A0A518ITF7"/>
<feature type="binding site" evidence="5">
    <location>
        <position position="57"/>
    </location>
    <ligand>
        <name>ATP</name>
        <dbReference type="ChEBI" id="CHEBI:30616"/>
    </ligand>
</feature>
<evidence type="ECO:0000256" key="4">
    <source>
        <dbReference type="ARBA" id="ARBA00022840"/>
    </source>
</evidence>
<evidence type="ECO:0000259" key="6">
    <source>
        <dbReference type="PROSITE" id="PS50011"/>
    </source>
</evidence>
<dbReference type="SMART" id="SM00220">
    <property type="entry name" value="S_TKc"/>
    <property type="match status" value="1"/>
</dbReference>
<accession>A0A518ITF7</accession>
<dbReference type="Pfam" id="PF00069">
    <property type="entry name" value="Pkinase"/>
    <property type="match status" value="1"/>
</dbReference>
<dbReference type="Gene3D" id="1.10.510.10">
    <property type="entry name" value="Transferase(Phosphotransferase) domain 1"/>
    <property type="match status" value="1"/>
</dbReference>
<keyword evidence="1 7" id="KW-0808">Transferase</keyword>
<dbReference type="InterPro" id="IPR011009">
    <property type="entry name" value="Kinase-like_dom_sf"/>
</dbReference>
<name>A0A518ITF7_9BACT</name>
<sequence>MVSNRPKATWIFDCCTWMIKSRQKLGKYQIEKKLGEGGFAGVYRALDTIEGVRVALKIPYSQSLSSDTLEECLKEVRMMASLDHPHILSLKNAEFIEGHFVLAFPLAEQTLGDRITKRMSMAQGISYTEQMLEAVSYAHQRRIIHCDLKPENMVLFANGDLRLTDFGIAKIAMRTLRASGSGTVGYIAPEQAMGRPSFRSDVFSLGLVLYRVFSGKLPEWPFAWPPPNYRALCDRVSPEFVEMLRRSLQMEPQRRYRNATQMLSAFRRLKARAILNNEATANAGKKKKTGRDWRTLRYQQFLRNYGKVIDVNGSCKKCKGPVAESMIACPWCSSDRQMHVRETRFPQVCPRCEGGMKLDWSFCPWCEGPEFELGSTRSFTDKRYTTSCDNEECGGRLMPFMRFCPWCDTRVQRTWNLTGSKDKCRSCGWGVSREFWSCCPWCATDI</sequence>
<dbReference type="PROSITE" id="PS50011">
    <property type="entry name" value="PROTEIN_KINASE_DOM"/>
    <property type="match status" value="1"/>
</dbReference>
<reference evidence="7 8" key="1">
    <citation type="submission" date="2019-02" db="EMBL/GenBank/DDBJ databases">
        <title>Deep-cultivation of Planctomycetes and their phenomic and genomic characterization uncovers novel biology.</title>
        <authorList>
            <person name="Wiegand S."/>
            <person name="Jogler M."/>
            <person name="Boedeker C."/>
            <person name="Pinto D."/>
            <person name="Vollmers J."/>
            <person name="Rivas-Marin E."/>
            <person name="Kohn T."/>
            <person name="Peeters S.H."/>
            <person name="Heuer A."/>
            <person name="Rast P."/>
            <person name="Oberbeckmann S."/>
            <person name="Bunk B."/>
            <person name="Jeske O."/>
            <person name="Meyerdierks A."/>
            <person name="Storesund J.E."/>
            <person name="Kallscheuer N."/>
            <person name="Luecker S."/>
            <person name="Lage O.M."/>
            <person name="Pohl T."/>
            <person name="Merkel B.J."/>
            <person name="Hornburger P."/>
            <person name="Mueller R.-W."/>
            <person name="Bruemmer F."/>
            <person name="Labrenz M."/>
            <person name="Spormann A.M."/>
            <person name="Op den Camp H."/>
            <person name="Overmann J."/>
            <person name="Amann R."/>
            <person name="Jetten M.S.M."/>
            <person name="Mascher T."/>
            <person name="Medema M.H."/>
            <person name="Devos D.P."/>
            <person name="Kaster A.-K."/>
            <person name="Ovreas L."/>
            <person name="Rohde M."/>
            <person name="Galperin M.Y."/>
            <person name="Jogler C."/>
        </authorList>
    </citation>
    <scope>NUCLEOTIDE SEQUENCE [LARGE SCALE GENOMIC DNA]</scope>
    <source>
        <strain evidence="7 8">Mal33</strain>
    </source>
</reference>
<evidence type="ECO:0000256" key="1">
    <source>
        <dbReference type="ARBA" id="ARBA00022679"/>
    </source>
</evidence>
<dbReference type="SUPFAM" id="SSF56112">
    <property type="entry name" value="Protein kinase-like (PK-like)"/>
    <property type="match status" value="1"/>
</dbReference>
<dbReference type="GO" id="GO:0005524">
    <property type="term" value="F:ATP binding"/>
    <property type="evidence" value="ECO:0007669"/>
    <property type="project" value="UniProtKB-UniRule"/>
</dbReference>
<dbReference type="PROSITE" id="PS00107">
    <property type="entry name" value="PROTEIN_KINASE_ATP"/>
    <property type="match status" value="1"/>
</dbReference>
<proteinExistence type="predicted"/>
<dbReference type="InterPro" id="IPR008271">
    <property type="entry name" value="Ser/Thr_kinase_AS"/>
</dbReference>
<dbReference type="PROSITE" id="PS00108">
    <property type="entry name" value="PROTEIN_KINASE_ST"/>
    <property type="match status" value="1"/>
</dbReference>